<keyword evidence="3" id="KW-1185">Reference proteome</keyword>
<evidence type="ECO:0000256" key="1">
    <source>
        <dbReference type="SAM" id="MobiDB-lite"/>
    </source>
</evidence>
<comment type="caution">
    <text evidence="2">The sequence shown here is derived from an EMBL/GenBank/DDBJ whole genome shotgun (WGS) entry which is preliminary data.</text>
</comment>
<dbReference type="EMBL" id="JAUNZN010000008">
    <property type="protein sequence ID" value="KAK4817647.1"/>
    <property type="molecule type" value="Genomic_DNA"/>
</dbReference>
<sequence length="1192" mass="132323">MNSAALLPCGVTPPNRPLPTTLLPRTTSELETRTSAIGVVESLRNIKSHHLRYCNPHVLSPITPQHGAAISCDLEVKSFSRYVAPYSSATPIPQPNHRSSSSSGTSAPGWRRRKAWRKAMLFSPLTEPTAQNFPFGKVNWFYMALELDVLASPDHHRPRSRTLPSWEHMPPEEWVTQPPQPRLLSLAAQLTNKSTRGRCYAGITRLVAEANDQLPQAEREDEGTASPAAAQGLPQRTFIFTVFSGPAASDTIYRLERQEKVLDTFFSCAREKCIISPINLVIYRTDKPESCEPPQNQAKIILDKCVPMSSDTKLSFTLRSEADLPFSLSFIYGGVGEKGGKDKMSEWSRATMSPLSDDWRSIIFSEFNLHDIKGDINFNMKDMSNNASESIIIIIEQCITLIQCQAVLRASLAALELLQKPSTAKSTTTPCPSAPHVHLQGWGLNHFPGQPLPMLHNPFREEIVPHIQSKPLLAQLEAMSSCPITCYLGEETNTHHSTTSFQGVVESHKVSPQPPFLQAKQPQLPQPLLTRLLLQTLHQLRCPSLDTLQHLNVSLGVRGPKLNTAFEVRPHQCRVQGDHHFPSPAGHTIPHTSQDAIGFLGHLGTLLAHIQVAIDQHPQVLFCLAAFQPLFPKPVALHGVAVTQVQDLALSLVEPHTVGLGPSIQPVQVPLQSLPILKQIDTPTQLGVICKLTEGAFDPLIQTIDKDIKQNWPQHRALGNTICDRPPTGFKSIHHNSLGPTIQQIHSTDQTEYFTFFSSNQKNRNTSEERLAINTTILMKILQLALWEASRTQEERTHDHHHVKKGSSTSRPIERNVNDYGETKFIFWSSSRNLALPSPPLHHVPQHHIYLSFKYLHGWGLNHFPGKPFPMLHNPFREEMVPHIQSKPSMAQLEAISSRPIACYLGEETNTHLSTPSFQAVEESHKVSPQPPFLQAKQPQVPQPLLIRLVLQTLHQLRCPSLDTLQHLNVSLGVRGPKLNTAFEVWPHQCRVQGDHHFPSPAGHTIPHTSQDAIGFLGHLGTLLAHIQPAVNQHPQVLFLQAAFQPLFPKPVALHGVAVAQDLALGLVKPHTVVLSPSIQPVQVPLQSLPTLKQINTPTQLGVICKLTEGALDPLIQIIDKDIKQNWPQHRALGNTTCDRPPTGFKSIHHNSWGPAIQPVLYPVKSTPLQAMSSQFLQENAVGNHVKGFTKV</sequence>
<dbReference type="Proteomes" id="UP001333110">
    <property type="component" value="Unassembled WGS sequence"/>
</dbReference>
<dbReference type="AlphaFoldDB" id="A0AAN7N0U7"/>
<evidence type="ECO:0000313" key="3">
    <source>
        <dbReference type="Proteomes" id="UP001333110"/>
    </source>
</evidence>
<gene>
    <name evidence="2" type="ORF">QYF61_023237</name>
</gene>
<accession>A0AAN7N0U7</accession>
<protein>
    <submittedName>
        <fullName evidence="2">Uncharacterized protein</fullName>
    </submittedName>
</protein>
<reference evidence="2 3" key="1">
    <citation type="journal article" date="2023" name="J. Hered.">
        <title>Chromosome-level genome of the wood stork (Mycteria americana) provides insight into avian chromosome evolution.</title>
        <authorList>
            <person name="Flamio R. Jr."/>
            <person name="Ramstad K.M."/>
        </authorList>
    </citation>
    <scope>NUCLEOTIDE SEQUENCE [LARGE SCALE GENOMIC DNA]</scope>
    <source>
        <strain evidence="2">JAX WOST 10</strain>
    </source>
</reference>
<evidence type="ECO:0000313" key="2">
    <source>
        <dbReference type="EMBL" id="KAK4817647.1"/>
    </source>
</evidence>
<feature type="region of interest" description="Disordered" evidence="1">
    <location>
        <begin position="793"/>
        <end position="815"/>
    </location>
</feature>
<proteinExistence type="predicted"/>
<feature type="region of interest" description="Disordered" evidence="1">
    <location>
        <begin position="90"/>
        <end position="109"/>
    </location>
</feature>
<name>A0AAN7N0U7_MYCAM</name>
<organism evidence="2 3">
    <name type="scientific">Mycteria americana</name>
    <name type="common">Wood stork</name>
    <dbReference type="NCBI Taxonomy" id="33587"/>
    <lineage>
        <taxon>Eukaryota</taxon>
        <taxon>Metazoa</taxon>
        <taxon>Chordata</taxon>
        <taxon>Craniata</taxon>
        <taxon>Vertebrata</taxon>
        <taxon>Euteleostomi</taxon>
        <taxon>Archelosauria</taxon>
        <taxon>Archosauria</taxon>
        <taxon>Dinosauria</taxon>
        <taxon>Saurischia</taxon>
        <taxon>Theropoda</taxon>
        <taxon>Coelurosauria</taxon>
        <taxon>Aves</taxon>
        <taxon>Neognathae</taxon>
        <taxon>Neoaves</taxon>
        <taxon>Aequornithes</taxon>
        <taxon>Ciconiiformes</taxon>
        <taxon>Ciconiidae</taxon>
        <taxon>Mycteria</taxon>
    </lineage>
</organism>